<evidence type="ECO:0000256" key="6">
    <source>
        <dbReference type="ARBA" id="ARBA00023274"/>
    </source>
</evidence>
<name>A0A076KZ93_NEPPI</name>
<reference evidence="9" key="1">
    <citation type="submission" date="2013-07" db="EMBL/GenBank/DDBJ databases">
        <title>Nephila pilipes venom gland.</title>
        <authorList>
            <person name="Huo L.J."/>
        </authorList>
    </citation>
    <scope>NUCLEOTIDE SEQUENCE</scope>
    <source>
        <tissue evidence="9">Venom gland</tissue>
    </source>
</reference>
<dbReference type="InterPro" id="IPR019716">
    <property type="entry name" value="Ribosomal_mL53"/>
</dbReference>
<dbReference type="PANTHER" id="PTHR33618:SF1">
    <property type="entry name" value="LARGE RIBOSOMAL SUBUNIT PROTEIN ML53"/>
    <property type="match status" value="1"/>
</dbReference>
<evidence type="ECO:0000256" key="8">
    <source>
        <dbReference type="ARBA" id="ARBA00042721"/>
    </source>
</evidence>
<evidence type="ECO:0000256" key="1">
    <source>
        <dbReference type="ARBA" id="ARBA00004173"/>
    </source>
</evidence>
<dbReference type="GO" id="GO:0005762">
    <property type="term" value="C:mitochondrial large ribosomal subunit"/>
    <property type="evidence" value="ECO:0007669"/>
    <property type="project" value="TreeGrafter"/>
</dbReference>
<dbReference type="AlphaFoldDB" id="A0A076KZ93"/>
<dbReference type="PANTHER" id="PTHR33618">
    <property type="entry name" value="39S RIBOSOMAL PROTEIN L53, MITOCHONDRIAL"/>
    <property type="match status" value="1"/>
</dbReference>
<dbReference type="EMBL" id="KF433138">
    <property type="protein sequence ID" value="AII97463.1"/>
    <property type="molecule type" value="mRNA"/>
</dbReference>
<dbReference type="InterPro" id="IPR052473">
    <property type="entry name" value="mtLSU_mL53"/>
</dbReference>
<evidence type="ECO:0000256" key="3">
    <source>
        <dbReference type="ARBA" id="ARBA00022946"/>
    </source>
</evidence>
<keyword evidence="4" id="KW-0689">Ribosomal protein</keyword>
<dbReference type="Gene3D" id="3.40.30.10">
    <property type="entry name" value="Glutaredoxin"/>
    <property type="match status" value="1"/>
</dbReference>
<evidence type="ECO:0000313" key="9">
    <source>
        <dbReference type="EMBL" id="AII97463.1"/>
    </source>
</evidence>
<evidence type="ECO:0000256" key="2">
    <source>
        <dbReference type="ARBA" id="ARBA00005557"/>
    </source>
</evidence>
<organism evidence="9">
    <name type="scientific">Nephila pilipes</name>
    <name type="common">Giant wood spider</name>
    <name type="synonym">Nephila maculata</name>
    <dbReference type="NCBI Taxonomy" id="299642"/>
    <lineage>
        <taxon>Eukaryota</taxon>
        <taxon>Metazoa</taxon>
        <taxon>Ecdysozoa</taxon>
        <taxon>Arthropoda</taxon>
        <taxon>Chelicerata</taxon>
        <taxon>Arachnida</taxon>
        <taxon>Araneae</taxon>
        <taxon>Araneomorphae</taxon>
        <taxon>Entelegynae</taxon>
        <taxon>Araneoidea</taxon>
        <taxon>Nephilidae</taxon>
        <taxon>Nephila</taxon>
    </lineage>
</organism>
<accession>A0A076KZ93</accession>
<comment type="similarity">
    <text evidence="2">Belongs to the mitochondrion-specific ribosomal protein mL53 family.</text>
</comment>
<proteinExistence type="evidence at transcript level"/>
<evidence type="ECO:0000256" key="7">
    <source>
        <dbReference type="ARBA" id="ARBA00035180"/>
    </source>
</evidence>
<comment type="subcellular location">
    <subcellularLocation>
        <location evidence="1">Mitochondrion</location>
    </subcellularLocation>
</comment>
<keyword evidence="6" id="KW-0687">Ribonucleoprotein</keyword>
<evidence type="ECO:0000256" key="5">
    <source>
        <dbReference type="ARBA" id="ARBA00023128"/>
    </source>
</evidence>
<keyword evidence="3" id="KW-0809">Transit peptide</keyword>
<evidence type="ECO:0000256" key="4">
    <source>
        <dbReference type="ARBA" id="ARBA00022980"/>
    </source>
</evidence>
<dbReference type="Pfam" id="PF10780">
    <property type="entry name" value="MRP_L53"/>
    <property type="match status" value="1"/>
</dbReference>
<sequence length="142" mass="16410">MQFFIIIMAARVASNSASRYFYAEVKKFHLRPVKKLSFQFDPFHENAKTVRDFYFHISSKKIRKTNEGCVFKADVVNDRSEPTISVDLSNGLNVLFKCSNLSALEVAKEFNHILKKYDVKEEDTTIKLKGALQKEAKAKKRK</sequence>
<keyword evidence="5" id="KW-0496">Mitochondrion</keyword>
<protein>
    <recommendedName>
        <fullName evidence="7">Large ribosomal subunit protein mL53</fullName>
    </recommendedName>
    <alternativeName>
        <fullName evidence="8">39S ribosomal protein L53, mitochondrial</fullName>
    </alternativeName>
</protein>